<feature type="transmembrane region" description="Helical" evidence="7">
    <location>
        <begin position="109"/>
        <end position="129"/>
    </location>
</feature>
<dbReference type="InterPro" id="IPR032808">
    <property type="entry name" value="DoxX"/>
</dbReference>
<dbReference type="PANTHER" id="PTHR33452">
    <property type="entry name" value="OXIDOREDUCTASE CATD-RELATED"/>
    <property type="match status" value="1"/>
</dbReference>
<evidence type="ECO:0000313" key="8">
    <source>
        <dbReference type="EMBL" id="QCK85875.1"/>
    </source>
</evidence>
<evidence type="ECO:0000256" key="5">
    <source>
        <dbReference type="ARBA" id="ARBA00022989"/>
    </source>
</evidence>
<dbReference type="OrthoDB" id="9810206at2"/>
<dbReference type="EMBL" id="CP039865">
    <property type="protein sequence ID" value="QCK85875.1"/>
    <property type="molecule type" value="Genomic_DNA"/>
</dbReference>
<keyword evidence="4 7" id="KW-0812">Transmembrane</keyword>
<comment type="subcellular location">
    <subcellularLocation>
        <location evidence="1">Cell membrane</location>
        <topology evidence="1">Multi-pass membrane protein</topology>
    </subcellularLocation>
</comment>
<evidence type="ECO:0000256" key="1">
    <source>
        <dbReference type="ARBA" id="ARBA00004651"/>
    </source>
</evidence>
<dbReference type="AlphaFoldDB" id="A0A4D7QFZ7"/>
<evidence type="ECO:0000313" key="9">
    <source>
        <dbReference type="Proteomes" id="UP000298588"/>
    </source>
</evidence>
<evidence type="ECO:0000256" key="3">
    <source>
        <dbReference type="ARBA" id="ARBA00022475"/>
    </source>
</evidence>
<dbReference type="Proteomes" id="UP000298588">
    <property type="component" value="Chromosome"/>
</dbReference>
<feature type="transmembrane region" description="Helical" evidence="7">
    <location>
        <begin position="52"/>
        <end position="71"/>
    </location>
</feature>
<dbReference type="PANTHER" id="PTHR33452:SF1">
    <property type="entry name" value="INNER MEMBRANE PROTEIN YPHA-RELATED"/>
    <property type="match status" value="1"/>
</dbReference>
<dbReference type="InterPro" id="IPR051907">
    <property type="entry name" value="DoxX-like_oxidoreductase"/>
</dbReference>
<evidence type="ECO:0000256" key="2">
    <source>
        <dbReference type="ARBA" id="ARBA00006679"/>
    </source>
</evidence>
<comment type="similarity">
    <text evidence="2">Belongs to the DoxX family.</text>
</comment>
<keyword evidence="3" id="KW-1003">Cell membrane</keyword>
<dbReference type="Pfam" id="PF07681">
    <property type="entry name" value="DoxX"/>
    <property type="match status" value="1"/>
</dbReference>
<keyword evidence="9" id="KW-1185">Reference proteome</keyword>
<proteinExistence type="inferred from homology"/>
<gene>
    <name evidence="8" type="ORF">E8L99_08925</name>
</gene>
<dbReference type="RefSeq" id="WP_137099208.1">
    <property type="nucleotide sequence ID" value="NZ_CP039865.1"/>
</dbReference>
<evidence type="ECO:0000256" key="4">
    <source>
        <dbReference type="ARBA" id="ARBA00022692"/>
    </source>
</evidence>
<feature type="transmembrane region" description="Helical" evidence="7">
    <location>
        <begin position="78"/>
        <end position="97"/>
    </location>
</feature>
<protein>
    <submittedName>
        <fullName evidence="8">DoxX family protein</fullName>
    </submittedName>
</protein>
<keyword evidence="5 7" id="KW-1133">Transmembrane helix</keyword>
<dbReference type="GO" id="GO:0005886">
    <property type="term" value="C:plasma membrane"/>
    <property type="evidence" value="ECO:0007669"/>
    <property type="project" value="UniProtKB-SubCell"/>
</dbReference>
<evidence type="ECO:0000256" key="6">
    <source>
        <dbReference type="ARBA" id="ARBA00023136"/>
    </source>
</evidence>
<keyword evidence="6 7" id="KW-0472">Membrane</keyword>
<reference evidence="8 9" key="1">
    <citation type="submission" date="2019-04" db="EMBL/GenBank/DDBJ databases">
        <title>Phreatobacter aquaticus sp. nov.</title>
        <authorList>
            <person name="Choi A."/>
            <person name="Baek K."/>
        </authorList>
    </citation>
    <scope>NUCLEOTIDE SEQUENCE [LARGE SCALE GENOMIC DNA]</scope>
    <source>
        <strain evidence="8 9">NMCR1094</strain>
    </source>
</reference>
<dbReference type="KEGG" id="paqt:E8L99_08925"/>
<feature type="transmembrane region" description="Helical" evidence="7">
    <location>
        <begin position="21"/>
        <end position="46"/>
    </location>
</feature>
<evidence type="ECO:0000256" key="7">
    <source>
        <dbReference type="SAM" id="Phobius"/>
    </source>
</evidence>
<name>A0A4D7QFZ7_9HYPH</name>
<sequence length="135" mass="14246">MFDNIFDNPTINNAAKLAARVLLAIIFILGGYNKIVGYSGTAAYMASAGVPGILLPLVIITELVGGICILIGYQTRLVALLMAGFTLLTAIFFHGQLGVPAQMTQFLKNLAIAGGFLQIFATGPGIWSVDGQKRS</sequence>
<organism evidence="8 9">
    <name type="scientific">Phreatobacter aquaticus</name>
    <dbReference type="NCBI Taxonomy" id="2570229"/>
    <lineage>
        <taxon>Bacteria</taxon>
        <taxon>Pseudomonadati</taxon>
        <taxon>Pseudomonadota</taxon>
        <taxon>Alphaproteobacteria</taxon>
        <taxon>Hyphomicrobiales</taxon>
        <taxon>Phreatobacteraceae</taxon>
        <taxon>Phreatobacter</taxon>
    </lineage>
</organism>
<accession>A0A4D7QFZ7</accession>